<evidence type="ECO:0000313" key="1">
    <source>
        <dbReference type="EMBL" id="CCQ43382.1"/>
    </source>
</evidence>
<dbReference type="EMBL" id="HF583885">
    <property type="protein sequence ID" value="CCQ43382.1"/>
    <property type="molecule type" value="Genomic_DNA"/>
</dbReference>
<reference evidence="1" key="1">
    <citation type="journal article" date="2013" name="PLoS ONE">
        <title>Direct detection of alternative open reading frames translation products in human significantly expands the proteome.</title>
        <authorList>
            <person name="Vanderperre B."/>
            <person name="Lucier J.-F."/>
            <person name="Motard J."/>
            <person name="Tremblay G."/>
            <person name="Vanderperre S."/>
            <person name="Wisztorski M."/>
            <person name="Salzet M."/>
            <person name="Boisvert F.-M."/>
            <person name="Roucou X."/>
        </authorList>
    </citation>
    <scope>NUCLEOTIDE SEQUENCE</scope>
</reference>
<dbReference type="OrthoDB" id="9939762at2759"/>
<organism evidence="1">
    <name type="scientific">Homo sapiens</name>
    <name type="common">Human</name>
    <dbReference type="NCBI Taxonomy" id="9606"/>
    <lineage>
        <taxon>Eukaryota</taxon>
        <taxon>Metazoa</taxon>
        <taxon>Chordata</taxon>
        <taxon>Craniata</taxon>
        <taxon>Vertebrata</taxon>
        <taxon>Euteleostomi</taxon>
        <taxon>Mammalia</taxon>
        <taxon>Eutheria</taxon>
        <taxon>Euarchontoglires</taxon>
        <taxon>Primates</taxon>
        <taxon>Haplorrhini</taxon>
        <taxon>Catarrhini</taxon>
        <taxon>Hominidae</taxon>
        <taxon>Homo</taxon>
    </lineage>
</organism>
<name>L8ECD6_HUMAN</name>
<protein>
    <submittedName>
        <fullName evidence="1">Alternative protein PMEL</fullName>
    </submittedName>
</protein>
<proteinExistence type="predicted"/>
<sequence length="48" mass="5558">MGTGQLQRPLTPQLAKCLLQKLWVLHLVRRQLQSPLEPHLCRCQPLKS</sequence>
<accession>L8ECD6</accession>
<dbReference type="ChiTaRS" id="PMEL">
    <property type="organism name" value="human"/>
</dbReference>
<gene>
    <name evidence="1" type="primary">PMEL</name>
</gene>
<dbReference type="AlphaFoldDB" id="L8ECD6"/>
<dbReference type="PeptideAtlas" id="L8ECD6"/>